<name>A0AAU7CM49_9BACT</name>
<gene>
    <name evidence="1" type="ORF">V5E97_10220</name>
</gene>
<dbReference type="AlphaFoldDB" id="A0AAU7CM49"/>
<organism evidence="1">
    <name type="scientific">Singulisphaera sp. Ch08</name>
    <dbReference type="NCBI Taxonomy" id="3120278"/>
    <lineage>
        <taxon>Bacteria</taxon>
        <taxon>Pseudomonadati</taxon>
        <taxon>Planctomycetota</taxon>
        <taxon>Planctomycetia</taxon>
        <taxon>Isosphaerales</taxon>
        <taxon>Isosphaeraceae</taxon>
        <taxon>Singulisphaera</taxon>
    </lineage>
</organism>
<evidence type="ECO:0000313" key="1">
    <source>
        <dbReference type="EMBL" id="XBH06389.1"/>
    </source>
</evidence>
<dbReference type="RefSeq" id="WP_406699240.1">
    <property type="nucleotide sequence ID" value="NZ_CP155447.1"/>
</dbReference>
<reference evidence="1" key="1">
    <citation type="submission" date="2024-05" db="EMBL/GenBank/DDBJ databases">
        <title>Planctomycetes of the genus Singulisphaera possess chitinolytic capabilities.</title>
        <authorList>
            <person name="Ivanova A."/>
        </authorList>
    </citation>
    <scope>NUCLEOTIDE SEQUENCE</scope>
    <source>
        <strain evidence="1">Ch08T</strain>
    </source>
</reference>
<dbReference type="EMBL" id="CP155447">
    <property type="protein sequence ID" value="XBH06389.1"/>
    <property type="molecule type" value="Genomic_DNA"/>
</dbReference>
<proteinExistence type="predicted"/>
<accession>A0AAU7CM49</accession>
<protein>
    <submittedName>
        <fullName evidence="1">Uncharacterized protein</fullName>
    </submittedName>
</protein>
<sequence>MLNTYATKLIRSSPYAPSAVCPFCRQSGRLEVVYVHGKARQRVVGCQCERAKENRS</sequence>